<proteinExistence type="predicted"/>
<dbReference type="EMBL" id="MH426725">
    <property type="protein sequence ID" value="AXN57431.1"/>
    <property type="molecule type" value="Genomic_DNA"/>
</dbReference>
<accession>A0A346FI01</accession>
<reference evidence="3" key="1">
    <citation type="submission" date="2018-06" db="EMBL/GenBank/DDBJ databases">
        <authorList>
            <person name="Sharma R."/>
            <person name="Ke K."/>
            <person name="Breakwell D.P."/>
            <person name="Hope S."/>
            <person name="Grose J.H."/>
        </authorList>
    </citation>
    <scope>NUCLEOTIDE SEQUENCE [LARGE SCALE GENOMIC DNA]</scope>
</reference>
<name>A0A346FI01_9CAUD</name>
<dbReference type="Proteomes" id="UP000257815">
    <property type="component" value="Segment"/>
</dbReference>
<feature type="compositionally biased region" description="Basic residues" evidence="1">
    <location>
        <begin position="1"/>
        <end position="10"/>
    </location>
</feature>
<evidence type="ECO:0000256" key="1">
    <source>
        <dbReference type="SAM" id="MobiDB-lite"/>
    </source>
</evidence>
<evidence type="ECO:0000313" key="2">
    <source>
        <dbReference type="EMBL" id="AXN57431.1"/>
    </source>
</evidence>
<organism evidence="2 3">
    <name type="scientific">Erwinia phage SunLIRen</name>
    <dbReference type="NCBI Taxonomy" id="2267654"/>
    <lineage>
        <taxon>Viruses</taxon>
        <taxon>Duplodnaviria</taxon>
        <taxon>Heunggongvirae</taxon>
        <taxon>Uroviricota</taxon>
        <taxon>Caudoviricetes</taxon>
        <taxon>Andersonviridae</taxon>
        <taxon>Ounavirinae</taxon>
        <taxon>Kolesnikvirus</taxon>
        <taxon>Kolesnikvirus Ea214</taxon>
    </lineage>
</organism>
<gene>
    <name evidence="2" type="ORF">SUNLIREN_131</name>
</gene>
<evidence type="ECO:0000313" key="3">
    <source>
        <dbReference type="Proteomes" id="UP000257815"/>
    </source>
</evidence>
<dbReference type="InterPro" id="IPR035133">
    <property type="entry name" value="DUF5499"/>
</dbReference>
<feature type="region of interest" description="Disordered" evidence="1">
    <location>
        <begin position="1"/>
        <end position="28"/>
    </location>
</feature>
<dbReference type="Pfam" id="PF17603">
    <property type="entry name" value="DUF5499"/>
    <property type="match status" value="1"/>
</dbReference>
<sequence>MGKTIRRKNLKGKEDWFQHPDRKEGHGHAVYHGDKLKRMSGISSGVKERQHEIQRQTNRQLSAKAMIGEDVIPDNTDRHSKRLSNQCYTYS</sequence>
<feature type="compositionally biased region" description="Basic and acidic residues" evidence="1">
    <location>
        <begin position="11"/>
        <end position="28"/>
    </location>
</feature>
<protein>
    <submittedName>
        <fullName evidence="2">Uncharacterized protein</fullName>
    </submittedName>
</protein>
<feature type="region of interest" description="Disordered" evidence="1">
    <location>
        <begin position="72"/>
        <end position="91"/>
    </location>
</feature>